<gene>
    <name evidence="4" type="ORF">C8J25_108283</name>
</gene>
<accession>A0A2T5U0Z3</accession>
<reference evidence="4 5" key="1">
    <citation type="submission" date="2018-04" db="EMBL/GenBank/DDBJ databases">
        <title>Genomic Encyclopedia of Type Strains, Phase III (KMG-III): the genomes of soil and plant-associated and newly described type strains.</title>
        <authorList>
            <person name="Whitman W."/>
        </authorList>
    </citation>
    <scope>NUCLEOTIDE SEQUENCE [LARGE SCALE GENOMIC DNA]</scope>
    <source>
        <strain evidence="4 5">MA-olki</strain>
    </source>
</reference>
<evidence type="ECO:0000313" key="4">
    <source>
        <dbReference type="EMBL" id="PTW45186.1"/>
    </source>
</evidence>
<feature type="coiled-coil region" evidence="1">
    <location>
        <begin position="91"/>
        <end position="118"/>
    </location>
</feature>
<comment type="caution">
    <text evidence="4">The sequence shown here is derived from an EMBL/GenBank/DDBJ whole genome shotgun (WGS) entry which is preliminary data.</text>
</comment>
<feature type="region of interest" description="Disordered" evidence="2">
    <location>
        <begin position="14"/>
        <end position="47"/>
    </location>
</feature>
<keyword evidence="1" id="KW-0175">Coiled coil</keyword>
<evidence type="ECO:0000256" key="2">
    <source>
        <dbReference type="SAM" id="MobiDB-lite"/>
    </source>
</evidence>
<dbReference type="InterPro" id="IPR046367">
    <property type="entry name" value="GapR-like_DNA-bd"/>
</dbReference>
<dbReference type="GeneID" id="91007179"/>
<protein>
    <submittedName>
        <fullName evidence="4">Uncharacterized protein (UPF0335 family)</fullName>
    </submittedName>
</protein>
<dbReference type="Pfam" id="PF10073">
    <property type="entry name" value="GapR_DNA-bd"/>
    <property type="match status" value="1"/>
</dbReference>
<evidence type="ECO:0000259" key="3">
    <source>
        <dbReference type="Pfam" id="PF10073"/>
    </source>
</evidence>
<sequence>MNAITTMRLVRGAGGETRHVPTPYIPPARGAKTKKRHAPDPIKTNGETAAEELRLLLERLERLHEERDGISGDIADVIAEAKGRGFSGKTLEAIRKIRKKAKEEFQEEEAILELYMQNLGML</sequence>
<name>A0A2T5U0Z3_9SPHN</name>
<evidence type="ECO:0000313" key="5">
    <source>
        <dbReference type="Proteomes" id="UP000244013"/>
    </source>
</evidence>
<feature type="domain" description="GapR-like DNA-binding" evidence="3">
    <location>
        <begin position="49"/>
        <end position="120"/>
    </location>
</feature>
<dbReference type="AlphaFoldDB" id="A0A2T5U0Z3"/>
<dbReference type="EMBL" id="QAYE01000008">
    <property type="protein sequence ID" value="PTW45186.1"/>
    <property type="molecule type" value="Genomic_DNA"/>
</dbReference>
<dbReference type="GO" id="GO:0003677">
    <property type="term" value="F:DNA binding"/>
    <property type="evidence" value="ECO:0007669"/>
    <property type="project" value="InterPro"/>
</dbReference>
<proteinExistence type="predicted"/>
<dbReference type="RefSeq" id="WP_425275471.1">
    <property type="nucleotide sequence ID" value="NZ_QAYE01000008.1"/>
</dbReference>
<dbReference type="Proteomes" id="UP000244013">
    <property type="component" value="Unassembled WGS sequence"/>
</dbReference>
<evidence type="ECO:0000256" key="1">
    <source>
        <dbReference type="SAM" id="Coils"/>
    </source>
</evidence>
<organism evidence="4 5">
    <name type="scientific">Sphingomonas faeni</name>
    <dbReference type="NCBI Taxonomy" id="185950"/>
    <lineage>
        <taxon>Bacteria</taxon>
        <taxon>Pseudomonadati</taxon>
        <taxon>Pseudomonadota</taxon>
        <taxon>Alphaproteobacteria</taxon>
        <taxon>Sphingomonadales</taxon>
        <taxon>Sphingomonadaceae</taxon>
        <taxon>Sphingomonas</taxon>
    </lineage>
</organism>